<dbReference type="InterPro" id="IPR018777">
    <property type="entry name" value="Replication_initiator_prot_A"/>
</dbReference>
<evidence type="ECO:0000313" key="2">
    <source>
        <dbReference type="EMBL" id="SMB85628.1"/>
    </source>
</evidence>
<dbReference type="AlphaFoldDB" id="A0A1W1UWV5"/>
<dbReference type="Pfam" id="PF10134">
    <property type="entry name" value="RPA"/>
    <property type="match status" value="1"/>
</dbReference>
<protein>
    <submittedName>
        <fullName evidence="2">Plasmid replication initiator protein</fullName>
    </submittedName>
</protein>
<dbReference type="Proteomes" id="UP000192582">
    <property type="component" value="Unassembled WGS sequence"/>
</dbReference>
<evidence type="ECO:0000313" key="3">
    <source>
        <dbReference type="Proteomes" id="UP000192582"/>
    </source>
</evidence>
<name>A0A1W1UWV5_9DEIO</name>
<keyword evidence="3" id="KW-1185">Reference proteome</keyword>
<sequence>MAGKDQSLSVRHDERNLARLNLVLAPNRTELYEWSKDIQLDSLGLIRVTCTAPRNSQVPHGLDNDILLGLVSAAVVQGLPADDTVRLSIRELLRLSGIDASARAYKNLKESLYRLQHTAYNIVDSWYDGKQHRWRTLSFSLIVKHWSEDNSIDIEQVGQWRAQTLIAIKLDDGLMANIRAGHIRPLDLELLSKLTQPLTRTLFRTLSFQRETGDSGKQPVMAYSVPLSIWATHLGLYGMRNDTILRALAPAHEELKEAGFLSDVTYQGRGKDRYVHYTFRSRETLSANPQAVALLVQYGISGGRALGLAQTYRLEAVRMAVSRFDALLQSEYRHRIRNRPGILTDILENPEKYDTILATQPEGQATKPHQERPHSEAPVEQPSKRQESAVHIILLGQFDNSPKRRELRDRAARLYIEGHLQVFDLTQLLHKGTQEAEELINNWEQLIRGQSE</sequence>
<dbReference type="EMBL" id="FWWU01000008">
    <property type="protein sequence ID" value="SMB85628.1"/>
    <property type="molecule type" value="Genomic_DNA"/>
</dbReference>
<evidence type="ECO:0000256" key="1">
    <source>
        <dbReference type="SAM" id="MobiDB-lite"/>
    </source>
</evidence>
<accession>A0A1W1UWV5</accession>
<feature type="region of interest" description="Disordered" evidence="1">
    <location>
        <begin position="363"/>
        <end position="384"/>
    </location>
</feature>
<gene>
    <name evidence="2" type="ORF">SAMN00790413_03480</name>
</gene>
<reference evidence="2 3" key="1">
    <citation type="submission" date="2017-04" db="EMBL/GenBank/DDBJ databases">
        <authorList>
            <person name="Afonso C.L."/>
            <person name="Miller P.J."/>
            <person name="Scott M.A."/>
            <person name="Spackman E."/>
            <person name="Goraichik I."/>
            <person name="Dimitrov K.M."/>
            <person name="Suarez D.L."/>
            <person name="Swayne D.E."/>
        </authorList>
    </citation>
    <scope>NUCLEOTIDE SEQUENCE [LARGE SCALE GENOMIC DNA]</scope>
    <source>
        <strain evidence="2 3">KR-140</strain>
    </source>
</reference>
<organism evidence="2 3">
    <name type="scientific">Deinococcus hopiensis KR-140</name>
    <dbReference type="NCBI Taxonomy" id="695939"/>
    <lineage>
        <taxon>Bacteria</taxon>
        <taxon>Thermotogati</taxon>
        <taxon>Deinococcota</taxon>
        <taxon>Deinococci</taxon>
        <taxon>Deinococcales</taxon>
        <taxon>Deinococcaceae</taxon>
        <taxon>Deinococcus</taxon>
    </lineage>
</organism>
<dbReference type="OrthoDB" id="55409at2"/>
<proteinExistence type="predicted"/>
<feature type="compositionally biased region" description="Basic and acidic residues" evidence="1">
    <location>
        <begin position="368"/>
        <end position="384"/>
    </location>
</feature>
<dbReference type="RefSeq" id="WP_084047409.1">
    <property type="nucleotide sequence ID" value="NZ_FWWU01000008.1"/>
</dbReference>